<proteinExistence type="predicted"/>
<organism evidence="1 2">
    <name type="scientific">Setaria digitata</name>
    <dbReference type="NCBI Taxonomy" id="48799"/>
    <lineage>
        <taxon>Eukaryota</taxon>
        <taxon>Metazoa</taxon>
        <taxon>Ecdysozoa</taxon>
        <taxon>Nematoda</taxon>
        <taxon>Chromadorea</taxon>
        <taxon>Rhabditida</taxon>
        <taxon>Spirurina</taxon>
        <taxon>Spiruromorpha</taxon>
        <taxon>Filarioidea</taxon>
        <taxon>Setariidae</taxon>
        <taxon>Setaria</taxon>
    </lineage>
</organism>
<accession>A0A915PYQ5</accession>
<reference evidence="2" key="1">
    <citation type="submission" date="2022-11" db="UniProtKB">
        <authorList>
            <consortium name="WormBaseParasite"/>
        </authorList>
    </citation>
    <scope>IDENTIFICATION</scope>
</reference>
<dbReference type="AlphaFoldDB" id="A0A915PYQ5"/>
<dbReference type="Proteomes" id="UP000887581">
    <property type="component" value="Unplaced"/>
</dbReference>
<name>A0A915PYQ5_9BILA</name>
<keyword evidence="1" id="KW-1185">Reference proteome</keyword>
<evidence type="ECO:0000313" key="1">
    <source>
        <dbReference type="Proteomes" id="UP000887581"/>
    </source>
</evidence>
<evidence type="ECO:0000313" key="2">
    <source>
        <dbReference type="WBParaSite" id="sdigi.contig46.g2861.t1"/>
    </source>
</evidence>
<dbReference type="WBParaSite" id="sdigi.contig46.g2861.t1">
    <property type="protein sequence ID" value="sdigi.contig46.g2861.t1"/>
    <property type="gene ID" value="sdigi.contig46.g2861"/>
</dbReference>
<protein>
    <submittedName>
        <fullName evidence="2">Uncharacterized protein</fullName>
    </submittedName>
</protein>
<sequence>MAAGRQCYFKSIGLVVHTRADMRCFSEGVWLTALATAWQPNLFSQSKMSSDESALLVHIISLDSTAALLLAINRHSVSSIHRCYVVLPTRQGIITVTIQRFDQQIS</sequence>